<evidence type="ECO:0000313" key="2">
    <source>
        <dbReference type="Proteomes" id="UP000004382"/>
    </source>
</evidence>
<dbReference type="AlphaFoldDB" id="H1KBY4"/>
<dbReference type="PATRIC" id="fig|882800.3.peg.141"/>
<evidence type="ECO:0008006" key="3">
    <source>
        <dbReference type="Google" id="ProtNLM"/>
    </source>
</evidence>
<accession>H1KBY4</accession>
<evidence type="ECO:0000313" key="1">
    <source>
        <dbReference type="EMBL" id="EHP94981.1"/>
    </source>
</evidence>
<name>H1KBY4_METEX</name>
<comment type="caution">
    <text evidence="1">The sequence shown here is derived from an EMBL/GenBank/DDBJ whole genome shotgun (WGS) entry which is preliminary data.</text>
</comment>
<dbReference type="InterPro" id="IPR019650">
    <property type="entry name" value="DUF2513"/>
</dbReference>
<gene>
    <name evidence="1" type="ORF">MetexDRAFT_0146</name>
</gene>
<reference evidence="1 2" key="1">
    <citation type="submission" date="2011-09" db="EMBL/GenBank/DDBJ databases">
        <title>The draft genome of Methylobacterium extorquens DSM 13060.</title>
        <authorList>
            <consortium name="US DOE Joint Genome Institute (JGI-PGF)"/>
            <person name="Lucas S."/>
            <person name="Han J."/>
            <person name="Lapidus A."/>
            <person name="Cheng J.-F."/>
            <person name="Goodwin L."/>
            <person name="Pitluck S."/>
            <person name="Peters L."/>
            <person name="Land M.L."/>
            <person name="Hauser L."/>
            <person name="Koskimaki J."/>
            <person name="Halonen O."/>
            <person name="Pirttila A."/>
            <person name="Frank C."/>
            <person name="Woyke T.J."/>
        </authorList>
    </citation>
    <scope>NUCLEOTIDE SEQUENCE [LARGE SCALE GENOMIC DNA]</scope>
    <source>
        <strain evidence="1 2">DSM 13060</strain>
    </source>
</reference>
<protein>
    <recommendedName>
        <fullName evidence="3">DUF2513 domain-containing protein</fullName>
    </recommendedName>
</protein>
<dbReference type="RefSeq" id="WP_003596182.1">
    <property type="nucleotide sequence ID" value="NZ_AGJK01000002.1"/>
</dbReference>
<organism evidence="1 2">
    <name type="scientific">Methylorubrum extorquens DSM 13060</name>
    <dbReference type="NCBI Taxonomy" id="882800"/>
    <lineage>
        <taxon>Bacteria</taxon>
        <taxon>Pseudomonadati</taxon>
        <taxon>Pseudomonadota</taxon>
        <taxon>Alphaproteobacteria</taxon>
        <taxon>Hyphomicrobiales</taxon>
        <taxon>Methylobacteriaceae</taxon>
        <taxon>Methylorubrum</taxon>
    </lineage>
</organism>
<sequence length="127" mass="14543">MKRDFDYVRKILLDIEGGQTEFETIDPDDEDEIDNPDREDKVKLAYHLNIMRQAGLIDVMTETFGGYELRGLTWEGHDFLDTIRDPEVWRKTKEGAGKVGGLTFGLIKDLGTAYLKHVAKERLGLDL</sequence>
<proteinExistence type="predicted"/>
<dbReference type="EMBL" id="AGJK01000002">
    <property type="protein sequence ID" value="EHP94981.1"/>
    <property type="molecule type" value="Genomic_DNA"/>
</dbReference>
<dbReference type="Pfam" id="PF10711">
    <property type="entry name" value="DUF2513"/>
    <property type="match status" value="1"/>
</dbReference>
<dbReference type="Proteomes" id="UP000004382">
    <property type="component" value="Unassembled WGS sequence"/>
</dbReference>